<evidence type="ECO:0000313" key="2">
    <source>
        <dbReference type="EMBL" id="ORE87288.1"/>
    </source>
</evidence>
<organism evidence="2 3">
    <name type="scientific">Oceanococcus atlanticus</name>
    <dbReference type="NCBI Taxonomy" id="1317117"/>
    <lineage>
        <taxon>Bacteria</taxon>
        <taxon>Pseudomonadati</taxon>
        <taxon>Pseudomonadota</taxon>
        <taxon>Gammaproteobacteria</taxon>
        <taxon>Chromatiales</taxon>
        <taxon>Oceanococcaceae</taxon>
        <taxon>Oceanococcus</taxon>
    </lineage>
</organism>
<protein>
    <submittedName>
        <fullName evidence="2">Uncharacterized protein</fullName>
    </submittedName>
</protein>
<evidence type="ECO:0000256" key="1">
    <source>
        <dbReference type="SAM" id="MobiDB-lite"/>
    </source>
</evidence>
<proteinExistence type="predicted"/>
<sequence>MGIAQHPNWGKLVRASKYIDGKLVQRYAASLDEARQIQSELDQQKDAADQQAQVQRKPTKRGGSTPLRGIYLIPRSKKGREAFGVRHPATTTSIIKFGAACAWWQSCGVMAQALGFDETPSAWLMHLPLMIEGRIRFIEVPEDEIHVYAPYWAHEGRIRAAHLLDQEPPAPMAPGEGHRLRSSSSAEAFLFAGA</sequence>
<comment type="caution">
    <text evidence="2">The sequence shown here is derived from an EMBL/GenBank/DDBJ whole genome shotgun (WGS) entry which is preliminary data.</text>
</comment>
<dbReference type="EMBL" id="AQQV01000002">
    <property type="protein sequence ID" value="ORE87288.1"/>
    <property type="molecule type" value="Genomic_DNA"/>
</dbReference>
<evidence type="ECO:0000313" key="3">
    <source>
        <dbReference type="Proteomes" id="UP000192342"/>
    </source>
</evidence>
<dbReference type="Proteomes" id="UP000192342">
    <property type="component" value="Unassembled WGS sequence"/>
</dbReference>
<dbReference type="STRING" id="1317117.ATO7_09612"/>
<dbReference type="AlphaFoldDB" id="A0A1Y1SE72"/>
<feature type="region of interest" description="Disordered" evidence="1">
    <location>
        <begin position="40"/>
        <end position="67"/>
    </location>
</feature>
<accession>A0A1Y1SE72</accession>
<name>A0A1Y1SE72_9GAMM</name>
<keyword evidence="3" id="KW-1185">Reference proteome</keyword>
<gene>
    <name evidence="2" type="ORF">ATO7_09612</name>
</gene>
<dbReference type="RefSeq" id="WP_083561533.1">
    <property type="nucleotide sequence ID" value="NZ_AQQV01000002.1"/>
</dbReference>
<reference evidence="2 3" key="1">
    <citation type="submission" date="2013-04" db="EMBL/GenBank/DDBJ databases">
        <title>Oceanococcus atlanticus 22II-S10r2 Genome Sequencing.</title>
        <authorList>
            <person name="Lai Q."/>
            <person name="Li G."/>
            <person name="Shao Z."/>
        </authorList>
    </citation>
    <scope>NUCLEOTIDE SEQUENCE [LARGE SCALE GENOMIC DNA]</scope>
    <source>
        <strain evidence="2 3">22II-S10r2</strain>
    </source>
</reference>